<dbReference type="EMBL" id="LLXH01000021">
    <property type="protein sequence ID" value="PKC75521.1"/>
    <property type="molecule type" value="Genomic_DNA"/>
</dbReference>
<gene>
    <name evidence="1" type="ORF">RhiirA1_448707</name>
</gene>
<evidence type="ECO:0000313" key="2">
    <source>
        <dbReference type="Proteomes" id="UP000232688"/>
    </source>
</evidence>
<accession>A0A2N0SIZ7</accession>
<proteinExistence type="predicted"/>
<reference evidence="1 2" key="2">
    <citation type="submission" date="2017-10" db="EMBL/GenBank/DDBJ databases">
        <title>Genome analyses suggest a sexual origin of heterokaryosis in a supposedly ancient asexual fungus.</title>
        <authorList>
            <person name="Corradi N."/>
            <person name="Sedzielewska K."/>
            <person name="Noel J."/>
            <person name="Charron P."/>
            <person name="Farinelli L."/>
            <person name="Marton T."/>
            <person name="Kruger M."/>
            <person name="Pelin A."/>
            <person name="Brachmann A."/>
            <person name="Corradi N."/>
        </authorList>
    </citation>
    <scope>NUCLEOTIDE SEQUENCE [LARGE SCALE GENOMIC DNA]</scope>
    <source>
        <strain evidence="1 2">A1</strain>
    </source>
</reference>
<sequence length="128" mass="14303">MSKSGDNLGKSSDVKGHVINKDGMMGLKLDNIEFSVSGVNKDRRKCSDTGNHVTNEGTENIYKDLSQKEITGEVSVSAEEIEIPEIKKEKNLVDEKIGQKRVNKEELSRGRLVKIALTAVNREKVRQY</sequence>
<protein>
    <submittedName>
        <fullName evidence="1">Uncharacterized protein</fullName>
    </submittedName>
</protein>
<dbReference type="AlphaFoldDB" id="A0A2N0SIZ7"/>
<dbReference type="Proteomes" id="UP000232688">
    <property type="component" value="Unassembled WGS sequence"/>
</dbReference>
<reference evidence="1 2" key="1">
    <citation type="submission" date="2017-10" db="EMBL/GenBank/DDBJ databases">
        <title>Extensive intraspecific genome diversity in a model arbuscular mycorrhizal fungus.</title>
        <authorList>
            <person name="Chen E.C.H."/>
            <person name="Morin E."/>
            <person name="Baudet D."/>
            <person name="Noel J."/>
            <person name="Ndikumana S."/>
            <person name="Charron P."/>
            <person name="St-Onge C."/>
            <person name="Giorgi J."/>
            <person name="Grigoriev I.V."/>
            <person name="Roux C."/>
            <person name="Martin F.M."/>
            <person name="Corradi N."/>
        </authorList>
    </citation>
    <scope>NUCLEOTIDE SEQUENCE [LARGE SCALE GENOMIC DNA]</scope>
    <source>
        <strain evidence="1 2">A1</strain>
    </source>
</reference>
<evidence type="ECO:0000313" key="1">
    <source>
        <dbReference type="EMBL" id="PKC75521.1"/>
    </source>
</evidence>
<dbReference type="VEuPathDB" id="FungiDB:RhiirA1_448707"/>
<comment type="caution">
    <text evidence="1">The sequence shown here is derived from an EMBL/GenBank/DDBJ whole genome shotgun (WGS) entry which is preliminary data.</text>
</comment>
<dbReference type="VEuPathDB" id="FungiDB:FUN_013187"/>
<organism evidence="1 2">
    <name type="scientific">Rhizophagus irregularis</name>
    <dbReference type="NCBI Taxonomy" id="588596"/>
    <lineage>
        <taxon>Eukaryota</taxon>
        <taxon>Fungi</taxon>
        <taxon>Fungi incertae sedis</taxon>
        <taxon>Mucoromycota</taxon>
        <taxon>Glomeromycotina</taxon>
        <taxon>Glomeromycetes</taxon>
        <taxon>Glomerales</taxon>
        <taxon>Glomeraceae</taxon>
        <taxon>Rhizophagus</taxon>
    </lineage>
</organism>
<name>A0A2N0SIZ7_9GLOM</name>